<dbReference type="AlphaFoldDB" id="A0A1Q8YFR5"/>
<evidence type="ECO:0000313" key="1">
    <source>
        <dbReference type="EMBL" id="OLP06837.1"/>
    </source>
</evidence>
<name>A0A1Q8YFR5_9BURK</name>
<protein>
    <submittedName>
        <fullName evidence="1">Uncharacterized protein</fullName>
    </submittedName>
</protein>
<sequence>MGGRGSGRQATNCGKDVTEESTPLDIRKLARSGLLLPGRSFSWQWTVGDRQVSGITIRVAVQSVQLCYQRRSSGESIDQLVHLQSTPCQFGGARQWFTCPTCGKRVAVLYARGKYFTCRTCCSLGYASQKEGLGDRSSRQANKIQKRLGRAAGILHDEGGKPKGMHWPRYLRFKAEHDRLVQIGLQDMGRKLGLIQKLLDQ</sequence>
<dbReference type="STRING" id="81479.RA876_02410"/>
<comment type="caution">
    <text evidence="1">The sequence shown here is derived from an EMBL/GenBank/DDBJ whole genome shotgun (WGS) entry which is preliminary data.</text>
</comment>
<proteinExistence type="predicted"/>
<keyword evidence="2" id="KW-1185">Reference proteome</keyword>
<reference evidence="1 2" key="1">
    <citation type="submission" date="2017-01" db="EMBL/GenBank/DDBJ databases">
        <title>Genome sequence of Rhodoferax antarcticus ANT.BR, a psychrophilic purple nonsulfur bacterium from an Antarctic microbial mat.</title>
        <authorList>
            <person name="Baker J."/>
            <person name="Riester C."/>
            <person name="Skinner B."/>
            <person name="Newell A."/>
            <person name="Swingley W."/>
            <person name="Madigan M."/>
            <person name="Jung D."/>
            <person name="Asao M."/>
            <person name="Chen M."/>
            <person name="Loughlin P."/>
            <person name="Pan H."/>
            <person name="Lin S."/>
            <person name="Li N."/>
            <person name="Shaw J."/>
            <person name="Prado M."/>
            <person name="Sherman C."/>
            <person name="Li X."/>
            <person name="Tang J."/>
            <person name="Blankenship R."/>
            <person name="Zhao T."/>
            <person name="Touchman J."/>
            <person name="Sattley M."/>
        </authorList>
    </citation>
    <scope>NUCLEOTIDE SEQUENCE [LARGE SCALE GENOMIC DNA]</scope>
    <source>
        <strain evidence="1 2">ANT.BR</strain>
    </source>
</reference>
<evidence type="ECO:0000313" key="2">
    <source>
        <dbReference type="Proteomes" id="UP000185911"/>
    </source>
</evidence>
<dbReference type="RefSeq" id="WP_075586011.1">
    <property type="nucleotide sequence ID" value="NZ_MSYM01000011.1"/>
</dbReference>
<accession>A0A1Q8YFR5</accession>
<gene>
    <name evidence="1" type="ORF">BLL52_1583</name>
</gene>
<dbReference type="Proteomes" id="UP000185911">
    <property type="component" value="Unassembled WGS sequence"/>
</dbReference>
<organism evidence="1 2">
    <name type="scientific">Rhodoferax antarcticus ANT.BR</name>
    <dbReference type="NCBI Taxonomy" id="1111071"/>
    <lineage>
        <taxon>Bacteria</taxon>
        <taxon>Pseudomonadati</taxon>
        <taxon>Pseudomonadota</taxon>
        <taxon>Betaproteobacteria</taxon>
        <taxon>Burkholderiales</taxon>
        <taxon>Comamonadaceae</taxon>
        <taxon>Rhodoferax</taxon>
    </lineage>
</organism>
<dbReference type="EMBL" id="MSYM01000011">
    <property type="protein sequence ID" value="OLP06837.1"/>
    <property type="molecule type" value="Genomic_DNA"/>
</dbReference>